<dbReference type="Proteomes" id="UP000193719">
    <property type="component" value="Unassembled WGS sequence"/>
</dbReference>
<evidence type="ECO:0000256" key="5">
    <source>
        <dbReference type="ARBA" id="ARBA00022490"/>
    </source>
</evidence>
<keyword evidence="17" id="KW-1185">Reference proteome</keyword>
<evidence type="ECO:0000256" key="8">
    <source>
        <dbReference type="ARBA" id="ARBA00023069"/>
    </source>
</evidence>
<dbReference type="PANTHER" id="PTHR19265">
    <property type="entry name" value="MEIOSIS-SPECIFIC NUCLEAR STRUCTURAL PROTEIN 1"/>
    <property type="match status" value="1"/>
</dbReference>
<name>A0A1Y1VI84_9FUNG</name>
<sequence length="523" mass="64529">MSINRKYSNTEIRFPNYLDLPPHDRGKGQIQYKNAESDYTISNREKILEQLKQDVSASLAQESDSRIENLRKYRSGVALNEEDRLAILINEREEMKRKRREELKKMNEETIEAAEYDLKYHNRIRMKKYLQQVWLNSPELRELEAKLNLAYINKERDMQKREKRLQDERNRMEEEEISKKLLQDYEEYKKEEAENKKHEYYISKNYSKALAEQLNDQEKRRLEESKEIAKDKELIDKIVQKVYEEDEKQKQYEIEKRKEFQKGIEEFIQNKMLQKEEEEYMRKKEEESINEYNKRKEERKGQYDELKRLRENNKNIIYQRLADEIERNEKEKQMVNQIRIELYEEKQAERERQLADELFEKKIRQRIELIESFQQQILYKKKKLQEENEIEEIYKQQIAKQAEDYKKLELMNEQKRRMKQLEYAREMERLIKERDQYLDNKRRQEEEENNKLEELEKLRLEVVEAERQRLLKEHATQLVGYLPKGVIRDENDLKLFDEKLQKQFEELKITKEKNKPIQTSSLY</sequence>
<reference evidence="16 17" key="2">
    <citation type="submission" date="2016-08" db="EMBL/GenBank/DDBJ databases">
        <title>Pervasive Adenine N6-methylation of Active Genes in Fungi.</title>
        <authorList>
            <consortium name="DOE Joint Genome Institute"/>
            <person name="Mondo S.J."/>
            <person name="Dannebaum R.O."/>
            <person name="Kuo R.C."/>
            <person name="Labutti K."/>
            <person name="Haridas S."/>
            <person name="Kuo A."/>
            <person name="Salamov A."/>
            <person name="Ahrendt S.R."/>
            <person name="Lipzen A."/>
            <person name="Sullivan W."/>
            <person name="Andreopoulos W.B."/>
            <person name="Clum A."/>
            <person name="Lindquist E."/>
            <person name="Daum C."/>
            <person name="Ramamoorthy G.K."/>
            <person name="Gryganskyi A."/>
            <person name="Culley D."/>
            <person name="Magnuson J.K."/>
            <person name="James T.Y."/>
            <person name="O'Malley M.A."/>
            <person name="Stajich J.E."/>
            <person name="Spatafora J.W."/>
            <person name="Visel A."/>
            <person name="Grigoriev I.V."/>
        </authorList>
    </citation>
    <scope>NUCLEOTIDE SEQUENCE [LARGE SCALE GENOMIC DNA]</scope>
    <source>
        <strain evidence="17">finn</strain>
    </source>
</reference>
<evidence type="ECO:0000256" key="14">
    <source>
        <dbReference type="SAM" id="Coils"/>
    </source>
</evidence>
<dbReference type="InterPro" id="IPR026504">
    <property type="entry name" value="MNS1"/>
</dbReference>
<feature type="coiled-coil region" evidence="14">
    <location>
        <begin position="398"/>
        <end position="475"/>
    </location>
</feature>
<evidence type="ECO:0000256" key="12">
    <source>
        <dbReference type="ARBA" id="ARBA00023273"/>
    </source>
</evidence>
<comment type="similarity">
    <text evidence="3">Belongs to the MNS1 family.</text>
</comment>
<feature type="domain" description="Trichohyalin-plectin-homology" evidence="15">
    <location>
        <begin position="136"/>
        <end position="484"/>
    </location>
</feature>
<dbReference type="GO" id="GO:0051321">
    <property type="term" value="P:meiotic cell cycle"/>
    <property type="evidence" value="ECO:0007669"/>
    <property type="project" value="UniProtKB-KW"/>
</dbReference>
<dbReference type="OrthoDB" id="197839at2759"/>
<dbReference type="AlphaFoldDB" id="A0A1Y1VI84"/>
<evidence type="ECO:0000256" key="7">
    <source>
        <dbReference type="ARBA" id="ARBA00023054"/>
    </source>
</evidence>
<evidence type="ECO:0000256" key="1">
    <source>
        <dbReference type="ARBA" id="ARBA00004123"/>
    </source>
</evidence>
<comment type="subcellular location">
    <subcellularLocation>
        <location evidence="2">Cytoplasm</location>
        <location evidence="2">Cytoskeleton</location>
        <location evidence="2">Flagellum axoneme</location>
    </subcellularLocation>
    <subcellularLocation>
        <location evidence="1">Nucleus</location>
    </subcellularLocation>
</comment>
<evidence type="ECO:0000256" key="2">
    <source>
        <dbReference type="ARBA" id="ARBA00004611"/>
    </source>
</evidence>
<keyword evidence="10" id="KW-0539">Nucleus</keyword>
<evidence type="ECO:0000256" key="11">
    <source>
        <dbReference type="ARBA" id="ARBA00023254"/>
    </source>
</evidence>
<dbReference type="PANTHER" id="PTHR19265:SF0">
    <property type="entry name" value="MEIOSIS-SPECIFIC NUCLEAR STRUCTURAL PROTEIN 1"/>
    <property type="match status" value="1"/>
</dbReference>
<gene>
    <name evidence="16" type="ORF">BCR36DRAFT_580529</name>
</gene>
<dbReference type="GO" id="GO:0005634">
    <property type="term" value="C:nucleus"/>
    <property type="evidence" value="ECO:0007669"/>
    <property type="project" value="UniProtKB-SubCell"/>
</dbReference>
<evidence type="ECO:0000256" key="3">
    <source>
        <dbReference type="ARBA" id="ARBA00009158"/>
    </source>
</evidence>
<evidence type="ECO:0000313" key="16">
    <source>
        <dbReference type="EMBL" id="ORX57114.1"/>
    </source>
</evidence>
<protein>
    <recommendedName>
        <fullName evidence="4">Meiosis-specific nuclear structural protein 1</fullName>
    </recommendedName>
</protein>
<proteinExistence type="inferred from homology"/>
<organism evidence="16 17">
    <name type="scientific">Piromyces finnis</name>
    <dbReference type="NCBI Taxonomy" id="1754191"/>
    <lineage>
        <taxon>Eukaryota</taxon>
        <taxon>Fungi</taxon>
        <taxon>Fungi incertae sedis</taxon>
        <taxon>Chytridiomycota</taxon>
        <taxon>Chytridiomycota incertae sedis</taxon>
        <taxon>Neocallimastigomycetes</taxon>
        <taxon>Neocallimastigales</taxon>
        <taxon>Neocallimastigaceae</taxon>
        <taxon>Piromyces</taxon>
    </lineage>
</organism>
<dbReference type="STRING" id="1754191.A0A1Y1VI84"/>
<dbReference type="InterPro" id="IPR043597">
    <property type="entry name" value="TPH_dom"/>
</dbReference>
<keyword evidence="8" id="KW-0969">Cilium</keyword>
<evidence type="ECO:0000256" key="4">
    <source>
        <dbReference type="ARBA" id="ARBA00014813"/>
    </source>
</evidence>
<reference evidence="16 17" key="1">
    <citation type="submission" date="2016-08" db="EMBL/GenBank/DDBJ databases">
        <title>Genomes of anaerobic fungi encode conserved fungal cellulosomes for biomass hydrolysis.</title>
        <authorList>
            <consortium name="DOE Joint Genome Institute"/>
            <person name="Haitjema C.H."/>
            <person name="Gilmore S.P."/>
            <person name="Henske J.K."/>
            <person name="Solomon K.V."/>
            <person name="De Groot R."/>
            <person name="Kuo A."/>
            <person name="Mondo S.J."/>
            <person name="Salamov A.A."/>
            <person name="Labutti K."/>
            <person name="Zhao Z."/>
            <person name="Chiniquy J."/>
            <person name="Barry K."/>
            <person name="Brewer H.M."/>
            <person name="Purvine S.O."/>
            <person name="Wright A.T."/>
            <person name="Boxma B."/>
            <person name="Van Alen T."/>
            <person name="Hackstein J.H."/>
            <person name="Baker S.E."/>
            <person name="Grigoriev I.V."/>
            <person name="O'Malley M.A."/>
        </authorList>
    </citation>
    <scope>NUCLEOTIDE SEQUENCE [LARGE SCALE GENOMIC DNA]</scope>
    <source>
        <strain evidence="17">finn</strain>
    </source>
</reference>
<keyword evidence="6" id="KW-0282">Flagellum</keyword>
<feature type="coiled-coil region" evidence="14">
    <location>
        <begin position="151"/>
        <end position="228"/>
    </location>
</feature>
<comment type="caution">
    <text evidence="16">The sequence shown here is derived from an EMBL/GenBank/DDBJ whole genome shotgun (WGS) entry which is preliminary data.</text>
</comment>
<evidence type="ECO:0000259" key="15">
    <source>
        <dbReference type="Pfam" id="PF13868"/>
    </source>
</evidence>
<evidence type="ECO:0000313" key="17">
    <source>
        <dbReference type="Proteomes" id="UP000193719"/>
    </source>
</evidence>
<feature type="coiled-coil region" evidence="14">
    <location>
        <begin position="78"/>
        <end position="112"/>
    </location>
</feature>
<dbReference type="EMBL" id="MCFH01000006">
    <property type="protein sequence ID" value="ORX57114.1"/>
    <property type="molecule type" value="Genomic_DNA"/>
</dbReference>
<keyword evidence="12" id="KW-0966">Cell projection</keyword>
<evidence type="ECO:0000256" key="13">
    <source>
        <dbReference type="ARBA" id="ARBA00046114"/>
    </source>
</evidence>
<evidence type="ECO:0000256" key="10">
    <source>
        <dbReference type="ARBA" id="ARBA00023242"/>
    </source>
</evidence>
<comment type="function">
    <text evidence="13">Microtubule inner protein (MIP) part of the dynein-decorated doublet microtubules (DMTs) in cilia axoneme, which is required for motile cilia beating. May play a role in the control of meiotic division and germ cell differentiation through regulation of pairing and recombination during meiosis. Required for sperm flagella assembly. May play a role in the assembly and function of the outer dynein arm-docking complex (ODA-DC). ODA-DC mediates outer dynein arms (ODA) binding onto the axonemal doublet microtubules.</text>
</comment>
<evidence type="ECO:0000256" key="6">
    <source>
        <dbReference type="ARBA" id="ARBA00022846"/>
    </source>
</evidence>
<evidence type="ECO:0000256" key="9">
    <source>
        <dbReference type="ARBA" id="ARBA00023212"/>
    </source>
</evidence>
<feature type="coiled-coil region" evidence="14">
    <location>
        <begin position="270"/>
        <end position="338"/>
    </location>
</feature>
<keyword evidence="9" id="KW-0206">Cytoskeleton</keyword>
<keyword evidence="11" id="KW-0469">Meiosis</keyword>
<accession>A0A1Y1VI84</accession>
<dbReference type="Pfam" id="PF13868">
    <property type="entry name" value="TPH"/>
    <property type="match status" value="1"/>
</dbReference>
<keyword evidence="7 14" id="KW-0175">Coiled coil</keyword>
<keyword evidence="5" id="KW-0963">Cytoplasm</keyword>